<protein>
    <submittedName>
        <fullName evidence="2">EAL domain-containing protein (Putative c-di-GMP-specific phosphodiesterase class I)</fullName>
    </submittedName>
</protein>
<reference evidence="2 3" key="1">
    <citation type="submission" date="2019-03" db="EMBL/GenBank/DDBJ databases">
        <title>Genomic Encyclopedia of Type Strains, Phase IV (KMG-IV): sequencing the most valuable type-strain genomes for metagenomic binning, comparative biology and taxonomic classification.</title>
        <authorList>
            <person name="Goeker M."/>
        </authorList>
    </citation>
    <scope>NUCLEOTIDE SEQUENCE [LARGE SCALE GENOMIC DNA]</scope>
    <source>
        <strain evidence="2 3">DSM 6770</strain>
    </source>
</reference>
<dbReference type="OrthoDB" id="1673646at2"/>
<dbReference type="InterPro" id="IPR001633">
    <property type="entry name" value="EAL_dom"/>
</dbReference>
<sequence>MTTHCARTDHHCQRCEGPLPFDFSMAFQPIVNVATQRIIAHEALVRGVNGESAYQILSQVSDTLLYRFDQACRVKAIELAAQLEIPSALSINFLPNAVYEPEACIQATLAISKQVGWPAERLVFEITETESVTDRSHLRSIIDAYRQMGFTTALDDFGTGYANLDLLTELRPDKLKIDRDLVMNCHRDTRRQILLKSVADIASQLDIETVAEGIECREEARWLHEEAGIVQHQGFYYARPAFEALPVVADFSDTADILSD</sequence>
<dbReference type="Pfam" id="PF00563">
    <property type="entry name" value="EAL"/>
    <property type="match status" value="1"/>
</dbReference>
<evidence type="ECO:0000259" key="1">
    <source>
        <dbReference type="PROSITE" id="PS50883"/>
    </source>
</evidence>
<evidence type="ECO:0000313" key="3">
    <source>
        <dbReference type="Proteomes" id="UP000295380"/>
    </source>
</evidence>
<gene>
    <name evidence="2" type="ORF">C8E00_10873</name>
</gene>
<dbReference type="GO" id="GO:0071111">
    <property type="term" value="F:cyclic-guanylate-specific phosphodiesterase activity"/>
    <property type="evidence" value="ECO:0007669"/>
    <property type="project" value="InterPro"/>
</dbReference>
<dbReference type="InterPro" id="IPR035919">
    <property type="entry name" value="EAL_sf"/>
</dbReference>
<comment type="caution">
    <text evidence="2">The sequence shown here is derived from an EMBL/GenBank/DDBJ whole genome shotgun (WGS) entry which is preliminary data.</text>
</comment>
<dbReference type="RefSeq" id="WP_133698251.1">
    <property type="nucleotide sequence ID" value="NZ_SOBR01000008.1"/>
</dbReference>
<accession>A0A4R7NFH6</accession>
<dbReference type="PROSITE" id="PS50883">
    <property type="entry name" value="EAL"/>
    <property type="match status" value="1"/>
</dbReference>
<name>A0A4R7NFH6_9GAMM</name>
<evidence type="ECO:0000313" key="2">
    <source>
        <dbReference type="EMBL" id="TDU19284.1"/>
    </source>
</evidence>
<keyword evidence="3" id="KW-1185">Reference proteome</keyword>
<dbReference type="CDD" id="cd01948">
    <property type="entry name" value="EAL"/>
    <property type="match status" value="1"/>
</dbReference>
<dbReference type="Proteomes" id="UP000295380">
    <property type="component" value="Unassembled WGS sequence"/>
</dbReference>
<dbReference type="SUPFAM" id="SSF141868">
    <property type="entry name" value="EAL domain-like"/>
    <property type="match status" value="1"/>
</dbReference>
<proteinExistence type="predicted"/>
<feature type="domain" description="EAL" evidence="1">
    <location>
        <begin position="7"/>
        <end position="254"/>
    </location>
</feature>
<dbReference type="EMBL" id="SOBR01000008">
    <property type="protein sequence ID" value="TDU19284.1"/>
    <property type="molecule type" value="Genomic_DNA"/>
</dbReference>
<dbReference type="AlphaFoldDB" id="A0A4R7NFH6"/>
<dbReference type="InterPro" id="IPR050706">
    <property type="entry name" value="Cyclic-di-GMP_PDE-like"/>
</dbReference>
<dbReference type="SMART" id="SM00052">
    <property type="entry name" value="EAL"/>
    <property type="match status" value="1"/>
</dbReference>
<dbReference type="PANTHER" id="PTHR33121">
    <property type="entry name" value="CYCLIC DI-GMP PHOSPHODIESTERASE PDEF"/>
    <property type="match status" value="1"/>
</dbReference>
<dbReference type="Gene3D" id="3.20.20.450">
    <property type="entry name" value="EAL domain"/>
    <property type="match status" value="1"/>
</dbReference>
<organism evidence="2 3">
    <name type="scientific">Chromohalobacter marismortui</name>
    <dbReference type="NCBI Taxonomy" id="42055"/>
    <lineage>
        <taxon>Bacteria</taxon>
        <taxon>Pseudomonadati</taxon>
        <taxon>Pseudomonadota</taxon>
        <taxon>Gammaproteobacteria</taxon>
        <taxon>Oceanospirillales</taxon>
        <taxon>Halomonadaceae</taxon>
        <taxon>Chromohalobacter</taxon>
    </lineage>
</organism>
<dbReference type="PANTHER" id="PTHR33121:SF15">
    <property type="entry name" value="BLUE LIGHT- AND TEMPERATURE-REGULATED ANTIREPRESSOR BLUF"/>
    <property type="match status" value="1"/>
</dbReference>